<name>M1PA42_9CORY</name>
<evidence type="ECO:0000313" key="2">
    <source>
        <dbReference type="EMBL" id="AGF73526.1"/>
    </source>
</evidence>
<accession>M1PA42</accession>
<dbReference type="HOGENOM" id="CLU_2914682_0_0_11"/>
<protein>
    <submittedName>
        <fullName evidence="2">Uncharacterized protein</fullName>
    </submittedName>
</protein>
<dbReference type="KEGG" id="chn:A605_12650"/>
<reference evidence="2 3" key="1">
    <citation type="journal article" date="2012" name="Stand. Genomic Sci.">
        <title>Genome sequence of the halotolerant bacterium Corynebacterium halotolerans type strain YIM 70093(T) (= DSM 44683(T)).</title>
        <authorList>
            <person name="Ruckert C."/>
            <person name="Albersmeier A."/>
            <person name="Al-Dilaimi A."/>
            <person name="Niehaus K."/>
            <person name="Szczepanowski R."/>
            <person name="Kalinowski J."/>
        </authorList>
    </citation>
    <scope>NUCLEOTIDE SEQUENCE [LARGE SCALE GENOMIC DNA]</scope>
    <source>
        <strain evidence="2">YIM 70093</strain>
    </source>
</reference>
<dbReference type="Proteomes" id="UP000011723">
    <property type="component" value="Chromosome"/>
</dbReference>
<sequence>MTHEADRDKITPITCTPYGINSDRLPVTAGSGRAGRRSEREPPPFVEDGSSGGALVSGSGS</sequence>
<organism evidence="2 3">
    <name type="scientific">Corynebacterium halotolerans YIM 70093 = DSM 44683</name>
    <dbReference type="NCBI Taxonomy" id="1121362"/>
    <lineage>
        <taxon>Bacteria</taxon>
        <taxon>Bacillati</taxon>
        <taxon>Actinomycetota</taxon>
        <taxon>Actinomycetes</taxon>
        <taxon>Mycobacteriales</taxon>
        <taxon>Corynebacteriaceae</taxon>
        <taxon>Corynebacterium</taxon>
    </lineage>
</organism>
<evidence type="ECO:0000313" key="3">
    <source>
        <dbReference type="Proteomes" id="UP000011723"/>
    </source>
</evidence>
<keyword evidence="3" id="KW-1185">Reference proteome</keyword>
<proteinExistence type="predicted"/>
<evidence type="ECO:0000256" key="1">
    <source>
        <dbReference type="SAM" id="MobiDB-lite"/>
    </source>
</evidence>
<gene>
    <name evidence="2" type="ORF">A605_12650</name>
</gene>
<dbReference type="EMBL" id="CP003697">
    <property type="protein sequence ID" value="AGF73526.1"/>
    <property type="molecule type" value="Genomic_DNA"/>
</dbReference>
<dbReference type="PATRIC" id="fig|1121362.3.peg.2571"/>
<feature type="compositionally biased region" description="Basic and acidic residues" evidence="1">
    <location>
        <begin position="1"/>
        <end position="10"/>
    </location>
</feature>
<dbReference type="RefSeq" id="WP_015401941.1">
    <property type="nucleotide sequence ID" value="NC_020302.1"/>
</dbReference>
<feature type="region of interest" description="Disordered" evidence="1">
    <location>
        <begin position="1"/>
        <end position="61"/>
    </location>
</feature>
<dbReference type="AlphaFoldDB" id="M1PA42"/>
<dbReference type="STRING" id="1121362.A605_12650"/>